<dbReference type="InterPro" id="IPR053269">
    <property type="entry name" value="Asp-Met_ligase"/>
</dbReference>
<comment type="caution">
    <text evidence="1">The sequence shown here is derived from an EMBL/GenBank/DDBJ whole genome shotgun (WGS) entry which is preliminary data.</text>
</comment>
<dbReference type="EMBL" id="JAVRRJ010000011">
    <property type="protein sequence ID" value="KAK5081028.1"/>
    <property type="molecule type" value="Genomic_DNA"/>
</dbReference>
<protein>
    <recommendedName>
        <fullName evidence="3">ATP-grasp domain-containing protein</fullName>
    </recommendedName>
</protein>
<dbReference type="Proteomes" id="UP001309876">
    <property type="component" value="Unassembled WGS sequence"/>
</dbReference>
<evidence type="ECO:0000313" key="1">
    <source>
        <dbReference type="EMBL" id="KAK5081028.1"/>
    </source>
</evidence>
<organism evidence="1 2">
    <name type="scientific">Lithohypha guttulata</name>
    <dbReference type="NCBI Taxonomy" id="1690604"/>
    <lineage>
        <taxon>Eukaryota</taxon>
        <taxon>Fungi</taxon>
        <taxon>Dikarya</taxon>
        <taxon>Ascomycota</taxon>
        <taxon>Pezizomycotina</taxon>
        <taxon>Eurotiomycetes</taxon>
        <taxon>Chaetothyriomycetidae</taxon>
        <taxon>Chaetothyriales</taxon>
        <taxon>Trichomeriaceae</taxon>
        <taxon>Lithohypha</taxon>
    </lineage>
</organism>
<name>A0AAN7YCZ6_9EURO</name>
<proteinExistence type="predicted"/>
<dbReference type="PANTHER" id="PTHR37018">
    <property type="entry name" value="CULTURE SPECIFIC PROTEIN, PUTATIVE (AFU_ORTHOLOGUE AFUA_2G00130)-RELATED"/>
    <property type="match status" value="1"/>
</dbReference>
<reference evidence="1 2" key="1">
    <citation type="submission" date="2023-08" db="EMBL/GenBank/DDBJ databases">
        <title>Black Yeasts Isolated from many extreme environments.</title>
        <authorList>
            <person name="Coleine C."/>
            <person name="Stajich J.E."/>
            <person name="Selbmann L."/>
        </authorList>
    </citation>
    <scope>NUCLEOTIDE SEQUENCE [LARGE SCALE GENOMIC DNA]</scope>
    <source>
        <strain evidence="1 2">CCFEE 5910</strain>
    </source>
</reference>
<dbReference type="Gene3D" id="3.30.470.20">
    <property type="entry name" value="ATP-grasp fold, B domain"/>
    <property type="match status" value="1"/>
</dbReference>
<dbReference type="AlphaFoldDB" id="A0AAN7YCZ6"/>
<gene>
    <name evidence="1" type="ORF">LTR05_008345</name>
</gene>
<sequence>MLDLPTITLDTTLTDLYARTGPSLGKKRIGQVLCGTSSAIELNQHFPRNIKYLYQDSPFNSLPQQELIRENDKLKYSLASKYLSLIPQREAFIAGNTRVFLFNVNLSDEQIHHDEQEAKRTIAVLNNNQRPALVFCPGPEHIDLEKHGVDVLASKLVLDALDGYPLTCDPEIHWLLNTKEALARSGLPTPRCDIVELEGYCADRQDCCAACKDDSSPFVPECCTGPRSTWLQQSVRKVIKAVRGRSLPFVAKNQQTFAGAGTWIINTDQERDELIEQLSSGLLRKLFSQVTAINHTLKPATILLSDMVVNPIANHGLTFFVCEDGASIYLGTSEQMIDENSSWIGSTITYSQQNQLEDRFSPIMNQVATWLHSHGYVGPVGTDILQTQSSGDTLKQSLSFSIVDVNVRTSGSMCLPLLRKHFTNRGFDCASSFGITTKATRDEFIQEWSTQFQDGQMCLLAWYEDKFAGESFADIAISAKDNEELRTLMEQIKAMTEQVTF</sequence>
<evidence type="ECO:0000313" key="2">
    <source>
        <dbReference type="Proteomes" id="UP001309876"/>
    </source>
</evidence>
<dbReference type="SUPFAM" id="SSF56059">
    <property type="entry name" value="Glutathione synthetase ATP-binding domain-like"/>
    <property type="match status" value="1"/>
</dbReference>
<keyword evidence="2" id="KW-1185">Reference proteome</keyword>
<evidence type="ECO:0008006" key="3">
    <source>
        <dbReference type="Google" id="ProtNLM"/>
    </source>
</evidence>
<dbReference type="PANTHER" id="PTHR37018:SF1">
    <property type="entry name" value="CULTURE SPECIFIC PROTEIN, PUTATIVE (AFU_ORTHOLOGUE AFUA_2G00130)-RELATED"/>
    <property type="match status" value="1"/>
</dbReference>
<accession>A0AAN7YCZ6</accession>